<dbReference type="Proteomes" id="UP000318331">
    <property type="component" value="Unassembled WGS sequence"/>
</dbReference>
<dbReference type="AlphaFoldDB" id="A0A543I650"/>
<organism evidence="1 2">
    <name type="scientific">Klugiella xanthotipulae</name>
    <dbReference type="NCBI Taxonomy" id="244735"/>
    <lineage>
        <taxon>Bacteria</taxon>
        <taxon>Bacillati</taxon>
        <taxon>Actinomycetota</taxon>
        <taxon>Actinomycetes</taxon>
        <taxon>Micrococcales</taxon>
        <taxon>Microbacteriaceae</taxon>
        <taxon>Klugiella</taxon>
    </lineage>
</organism>
<dbReference type="InterPro" id="IPR046172">
    <property type="entry name" value="DUF6174"/>
</dbReference>
<dbReference type="EMBL" id="VFPN01000001">
    <property type="protein sequence ID" value="TQM66021.1"/>
    <property type="molecule type" value="Genomic_DNA"/>
</dbReference>
<keyword evidence="2" id="KW-1185">Reference proteome</keyword>
<accession>A0A543I650</accession>
<evidence type="ECO:0000313" key="1">
    <source>
        <dbReference type="EMBL" id="TQM66021.1"/>
    </source>
</evidence>
<reference evidence="1 2" key="1">
    <citation type="submission" date="2019-06" db="EMBL/GenBank/DDBJ databases">
        <title>Sequencing the genomes of 1000 actinobacteria strains.</title>
        <authorList>
            <person name="Klenk H.-P."/>
        </authorList>
    </citation>
    <scope>NUCLEOTIDE SEQUENCE [LARGE SCALE GENOMIC DNA]</scope>
    <source>
        <strain evidence="1 2">DSM 18031</strain>
    </source>
</reference>
<evidence type="ECO:0008006" key="3">
    <source>
        <dbReference type="Google" id="ProtNLM"/>
    </source>
</evidence>
<gene>
    <name evidence="1" type="ORF">FB466_0842</name>
</gene>
<proteinExistence type="predicted"/>
<name>A0A543I650_9MICO</name>
<dbReference type="Pfam" id="PF19671">
    <property type="entry name" value="DUF6174"/>
    <property type="match status" value="1"/>
</dbReference>
<sequence>MAGVTGLLLAGCADPTTELADARTRWQDQDASSYTFTLAFTCGDEEERGTYDVEVTDGSVTNVATVGDTPRASFAELRRHAGRTIDGIFDLLEGSTETITEASFDGTTGIPQTISLSQTSDGSEGEECFALTNFATQ</sequence>
<comment type="caution">
    <text evidence="1">The sequence shown here is derived from an EMBL/GenBank/DDBJ whole genome shotgun (WGS) entry which is preliminary data.</text>
</comment>
<protein>
    <recommendedName>
        <fullName evidence="3">Lipoprotein</fullName>
    </recommendedName>
</protein>
<evidence type="ECO:0000313" key="2">
    <source>
        <dbReference type="Proteomes" id="UP000318331"/>
    </source>
</evidence>